<dbReference type="GO" id="GO:0006799">
    <property type="term" value="P:polyphosphate biosynthetic process"/>
    <property type="evidence" value="ECO:0007669"/>
    <property type="project" value="UniProtKB-ARBA"/>
</dbReference>
<keyword evidence="5 7" id="KW-0472">Membrane</keyword>
<dbReference type="Pfam" id="PF02656">
    <property type="entry name" value="DUF202"/>
    <property type="match status" value="1"/>
</dbReference>
<protein>
    <submittedName>
        <fullName evidence="9">LAMI_0F12530g1_1</fullName>
    </submittedName>
</protein>
<dbReference type="InterPro" id="IPR051572">
    <property type="entry name" value="VTC_Complex_Subunit"/>
</dbReference>
<keyword evidence="4 7" id="KW-1133">Transmembrane helix</keyword>
<dbReference type="InterPro" id="IPR004331">
    <property type="entry name" value="SPX_dom"/>
</dbReference>
<evidence type="ECO:0000313" key="10">
    <source>
        <dbReference type="Proteomes" id="UP000191024"/>
    </source>
</evidence>
<dbReference type="CDD" id="cd14480">
    <property type="entry name" value="SPX_VTC2_like"/>
    <property type="match status" value="1"/>
</dbReference>
<dbReference type="PANTHER" id="PTHR46140">
    <property type="entry name" value="VACUOLAR TRANSPORTER CHAPERONE 1-RELATED"/>
    <property type="match status" value="1"/>
</dbReference>
<evidence type="ECO:0000256" key="5">
    <source>
        <dbReference type="ARBA" id="ARBA00023136"/>
    </source>
</evidence>
<evidence type="ECO:0000259" key="8">
    <source>
        <dbReference type="PROSITE" id="PS51382"/>
    </source>
</evidence>
<comment type="subcellular location">
    <subcellularLocation>
        <location evidence="1">Vacuole membrane</location>
        <topology evidence="1">Multi-pass membrane protein</topology>
    </subcellularLocation>
</comment>
<evidence type="ECO:0000256" key="3">
    <source>
        <dbReference type="ARBA" id="ARBA00022692"/>
    </source>
</evidence>
<reference evidence="10" key="1">
    <citation type="submission" date="2016-03" db="EMBL/GenBank/DDBJ databases">
        <authorList>
            <person name="Devillers H."/>
        </authorList>
    </citation>
    <scope>NUCLEOTIDE SEQUENCE [LARGE SCALE GENOMIC DNA]</scope>
</reference>
<organism evidence="9 10">
    <name type="scientific">Lachancea mirantina</name>
    <dbReference type="NCBI Taxonomy" id="1230905"/>
    <lineage>
        <taxon>Eukaryota</taxon>
        <taxon>Fungi</taxon>
        <taxon>Dikarya</taxon>
        <taxon>Ascomycota</taxon>
        <taxon>Saccharomycotina</taxon>
        <taxon>Saccharomycetes</taxon>
        <taxon>Saccharomycetales</taxon>
        <taxon>Saccharomycetaceae</taxon>
        <taxon>Lachancea</taxon>
    </lineage>
</organism>
<evidence type="ECO:0000256" key="4">
    <source>
        <dbReference type="ARBA" id="ARBA00022989"/>
    </source>
</evidence>
<feature type="compositionally biased region" description="Acidic residues" evidence="6">
    <location>
        <begin position="623"/>
        <end position="635"/>
    </location>
</feature>
<dbReference type="AlphaFoldDB" id="A0A1G4K314"/>
<dbReference type="PROSITE" id="PS51382">
    <property type="entry name" value="SPX"/>
    <property type="match status" value="1"/>
</dbReference>
<sequence length="841" mass="96604">MLFGVKLANEIHPPWKDSYIDYERLKKLLKESVIDNRNLSKKSSKAKDYGWSETDESEFVSVLDSELEKVYGFQSRKYHAIMQKLEHLEAKADDEEAFKKLDVSAFQRVLEDALSEAQELDNFSRVNFTGFIKIVKKHDKLHPKYPSVKSLLQVRLKELPFHSEEYSPLLYKISFLYNILRNNFSTVSTSLATSSRLSSVANAEDTSVQSYTFWIHPDNLMEVKTRILRHLPVLVYASAPTENDDLIDRLESSYLNSNISMQSPSSQSSTSEGEIIGKQVYDPLIRTIYFDNESFELYNDRLMKSNASPTLRIRWTGKLADKPDIFLEKRMFVEDTKTGLTDFEETRMTLKPKFINSFIFNGDDDYKEKTLKKLKDRGTVDTEIDKVSNDFDNIKQFVLENELQPMLRAMYTRTAFQIPGDDRVRISIDSDLMYIREDALDKERPIRDPKNWHRNDIDSNIGSPLKFVRQGESSKFPYSVMDIRIRNKAPEPSAVQKGMSVKSNLPQKLKWIEDLTNSHLVKEVPKFSKYTQGVAALFGEDENLEMLPFWLPDLDSDIKKDPEVAYEEEKKKLQRQKAEEARMARLRRRSEILTAESSGSVSATPEQPPAKGQALSKINEREADLDDQESSDEESVAARSNKSKRKRKAKHTIFQVLAGRQPKLSGFDSEEEEVELPQGVRKPTSYLKNAGPIKVEAKVWLANERTFNKWLSLTFLISVLTFSIYNSVQKAEFPQLATFLAYVYFGITIFAGIWSYRTYLARLNVIRERSGKHLDAPVGPLLIAAVLVFTMIVNFVVAFREASNKKNQISITQAQTNFNDLSPKLQTIQDFLFSLVGGKDN</sequence>
<dbReference type="InterPro" id="IPR042267">
    <property type="entry name" value="VTC_sf"/>
</dbReference>
<feature type="domain" description="SPX" evidence="8">
    <location>
        <begin position="1"/>
        <end position="152"/>
    </location>
</feature>
<name>A0A1G4K314_9SACH</name>
<evidence type="ECO:0000256" key="1">
    <source>
        <dbReference type="ARBA" id="ARBA00004128"/>
    </source>
</evidence>
<dbReference type="GO" id="GO:0000329">
    <property type="term" value="C:fungal-type vacuole membrane"/>
    <property type="evidence" value="ECO:0007669"/>
    <property type="project" value="TreeGrafter"/>
</dbReference>
<accession>A0A1G4K314</accession>
<dbReference type="Pfam" id="PF09359">
    <property type="entry name" value="VTC"/>
    <property type="match status" value="1"/>
</dbReference>
<feature type="transmembrane region" description="Helical" evidence="7">
    <location>
        <begin position="710"/>
        <end position="727"/>
    </location>
</feature>
<dbReference type="Proteomes" id="UP000191024">
    <property type="component" value="Chromosome F"/>
</dbReference>
<feature type="compositionally biased region" description="Polar residues" evidence="6">
    <location>
        <begin position="595"/>
        <end position="605"/>
    </location>
</feature>
<feature type="region of interest" description="Disordered" evidence="6">
    <location>
        <begin position="590"/>
        <end position="647"/>
    </location>
</feature>
<keyword evidence="3 7" id="KW-0812">Transmembrane</keyword>
<proteinExistence type="predicted"/>
<feature type="transmembrane region" description="Helical" evidence="7">
    <location>
        <begin position="739"/>
        <end position="756"/>
    </location>
</feature>
<dbReference type="PANTHER" id="PTHR46140:SF2">
    <property type="entry name" value="VACUOLAR TRANSPORTER CHAPERONE 3 COMPLEX SUBUNIT 3-RELATED"/>
    <property type="match status" value="1"/>
</dbReference>
<gene>
    <name evidence="9" type="ORF">LAMI_0F12530G</name>
</gene>
<keyword evidence="2" id="KW-0926">Vacuole</keyword>
<dbReference type="OrthoDB" id="6493944at2759"/>
<evidence type="ECO:0000256" key="2">
    <source>
        <dbReference type="ARBA" id="ARBA00022554"/>
    </source>
</evidence>
<dbReference type="GO" id="GO:0033254">
    <property type="term" value="C:vacuolar transporter chaperone complex"/>
    <property type="evidence" value="ECO:0007669"/>
    <property type="project" value="UniProtKB-ARBA"/>
</dbReference>
<keyword evidence="10" id="KW-1185">Reference proteome</keyword>
<dbReference type="Gene3D" id="3.20.100.30">
    <property type="entry name" value="VTC, catalytic tunnel domain"/>
    <property type="match status" value="1"/>
</dbReference>
<dbReference type="STRING" id="1230905.A0A1G4K314"/>
<evidence type="ECO:0000313" key="9">
    <source>
        <dbReference type="EMBL" id="SCU98006.1"/>
    </source>
</evidence>
<evidence type="ECO:0000256" key="7">
    <source>
        <dbReference type="SAM" id="Phobius"/>
    </source>
</evidence>
<dbReference type="InterPro" id="IPR003807">
    <property type="entry name" value="DUF202"/>
</dbReference>
<feature type="transmembrane region" description="Helical" evidence="7">
    <location>
        <begin position="776"/>
        <end position="799"/>
    </location>
</feature>
<evidence type="ECO:0000256" key="6">
    <source>
        <dbReference type="SAM" id="MobiDB-lite"/>
    </source>
</evidence>
<dbReference type="EMBL" id="LT598467">
    <property type="protein sequence ID" value="SCU98006.1"/>
    <property type="molecule type" value="Genomic_DNA"/>
</dbReference>
<dbReference type="InterPro" id="IPR018966">
    <property type="entry name" value="VTC_domain"/>
</dbReference>